<comment type="caution">
    <text evidence="2">The sequence shown here is derived from an EMBL/GenBank/DDBJ whole genome shotgun (WGS) entry which is preliminary data.</text>
</comment>
<evidence type="ECO:0000256" key="1">
    <source>
        <dbReference type="SAM" id="MobiDB-lite"/>
    </source>
</evidence>
<evidence type="ECO:0000313" key="2">
    <source>
        <dbReference type="EMBL" id="KAJ6418796.1"/>
    </source>
</evidence>
<feature type="region of interest" description="Disordered" evidence="1">
    <location>
        <begin position="52"/>
        <end position="98"/>
    </location>
</feature>
<sequence length="345" mass="38878">MDSFKRTPSSSMDQARSKHGGKHGGEATILSSVEYEWKPSRCEACQSFGHKCPAAEKTKEEGEKLTDGEHRHTYDRGKGTGRSFAAGEKRPSEAVGCGSRAAWPGADQSTGRVAAVGEAELIQISLSGMHFTWDNGQHGEHSILKKLDWVWGIIIAFVNLSRRLRAEFRGETCLRSRSYGSLVGSPLPCGKGKVQILEPMDPTREGYEESLSVFAWAVEVHGNPISRVTSKLRLLKGRLKSKLGHHTHDMTHKVIMAKEKWHAVQCQLDRNPRDLEIRRREREACYLYNKLNSDAESFFKQRSRVQWLKLGDKNTAYFHRSLLHRRARNHIHSFTSDTGEALSGQ</sequence>
<feature type="compositionally biased region" description="Basic and acidic residues" evidence="1">
    <location>
        <begin position="53"/>
        <end position="78"/>
    </location>
</feature>
<keyword evidence="3" id="KW-1185">Reference proteome</keyword>
<evidence type="ECO:0000313" key="3">
    <source>
        <dbReference type="Proteomes" id="UP001162972"/>
    </source>
</evidence>
<proteinExistence type="predicted"/>
<protein>
    <submittedName>
        <fullName evidence="2">Uncharacterized protein</fullName>
    </submittedName>
</protein>
<dbReference type="Proteomes" id="UP001162972">
    <property type="component" value="Chromosome 12"/>
</dbReference>
<dbReference type="EMBL" id="JAPFFJ010000010">
    <property type="protein sequence ID" value="KAJ6418796.1"/>
    <property type="molecule type" value="Genomic_DNA"/>
</dbReference>
<reference evidence="2 3" key="1">
    <citation type="journal article" date="2023" name="Int. J. Mol. Sci.">
        <title>De Novo Assembly and Annotation of 11 Diverse Shrub Willow (Salix) Genomes Reveals Novel Gene Organization in Sex-Linked Regions.</title>
        <authorList>
            <person name="Hyden B."/>
            <person name="Feng K."/>
            <person name="Yates T.B."/>
            <person name="Jawdy S."/>
            <person name="Cereghino C."/>
            <person name="Smart L.B."/>
            <person name="Muchero W."/>
        </authorList>
    </citation>
    <scope>NUCLEOTIDE SEQUENCE [LARGE SCALE GENOMIC DNA]</scope>
    <source>
        <tissue evidence="2">Shoot tip</tissue>
    </source>
</reference>
<organism evidence="2 3">
    <name type="scientific">Salix udensis</name>
    <dbReference type="NCBI Taxonomy" id="889485"/>
    <lineage>
        <taxon>Eukaryota</taxon>
        <taxon>Viridiplantae</taxon>
        <taxon>Streptophyta</taxon>
        <taxon>Embryophyta</taxon>
        <taxon>Tracheophyta</taxon>
        <taxon>Spermatophyta</taxon>
        <taxon>Magnoliopsida</taxon>
        <taxon>eudicotyledons</taxon>
        <taxon>Gunneridae</taxon>
        <taxon>Pentapetalae</taxon>
        <taxon>rosids</taxon>
        <taxon>fabids</taxon>
        <taxon>Malpighiales</taxon>
        <taxon>Salicaceae</taxon>
        <taxon>Saliceae</taxon>
        <taxon>Salix</taxon>
    </lineage>
</organism>
<feature type="compositionally biased region" description="Polar residues" evidence="1">
    <location>
        <begin position="1"/>
        <end position="14"/>
    </location>
</feature>
<gene>
    <name evidence="2" type="ORF">OIU84_002053</name>
</gene>
<accession>A0AAD6P7F0</accession>
<dbReference type="AlphaFoldDB" id="A0AAD6P7F0"/>
<feature type="region of interest" description="Disordered" evidence="1">
    <location>
        <begin position="1"/>
        <end position="27"/>
    </location>
</feature>
<name>A0AAD6P7F0_9ROSI</name>